<dbReference type="Pfam" id="PF02153">
    <property type="entry name" value="PDH_N"/>
    <property type="match status" value="1"/>
</dbReference>
<dbReference type="GO" id="GO:0008977">
    <property type="term" value="F:prephenate dehydrogenase (NAD+) activity"/>
    <property type="evidence" value="ECO:0007669"/>
    <property type="project" value="InterPro"/>
</dbReference>
<dbReference type="SUPFAM" id="SSF51735">
    <property type="entry name" value="NAD(P)-binding Rossmann-fold domains"/>
    <property type="match status" value="1"/>
</dbReference>
<feature type="non-terminal residue" evidence="4">
    <location>
        <position position="73"/>
    </location>
</feature>
<dbReference type="InterPro" id="IPR003099">
    <property type="entry name" value="Prephen_DH"/>
</dbReference>
<dbReference type="InterPro" id="IPR046826">
    <property type="entry name" value="PDH_N"/>
</dbReference>
<dbReference type="GO" id="GO:0070403">
    <property type="term" value="F:NAD+ binding"/>
    <property type="evidence" value="ECO:0007669"/>
    <property type="project" value="InterPro"/>
</dbReference>
<comment type="caution">
    <text evidence="4">The sequence shown here is derived from an EMBL/GenBank/DDBJ whole genome shotgun (WGS) entry which is preliminary data.</text>
</comment>
<protein>
    <submittedName>
        <fullName evidence="4">Prephenate dehydrogenase/arogenate dehydrogenase family protein</fullName>
    </submittedName>
</protein>
<evidence type="ECO:0000256" key="2">
    <source>
        <dbReference type="ARBA" id="ARBA00023002"/>
    </source>
</evidence>
<reference evidence="4 5" key="1">
    <citation type="submission" date="2020-01" db="EMBL/GenBank/DDBJ databases">
        <title>Genetics and antimicrobial susceptibilities of Nocardia species isolated from the soil; a comparison with species isolated from humans.</title>
        <authorList>
            <person name="Carrasco G."/>
            <person name="Monzon S."/>
            <person name="Sansegundo M."/>
            <person name="Garcia E."/>
            <person name="Garrido N."/>
            <person name="Medina M.J."/>
            <person name="Villalon P."/>
            <person name="Ramirez-Arocha A.C."/>
            <person name="Jimenez P."/>
            <person name="Cuesta I."/>
            <person name="Valdezate S."/>
        </authorList>
    </citation>
    <scope>NUCLEOTIDE SEQUENCE [LARGE SCALE GENOMIC DNA]</scope>
    <source>
        <strain evidence="4 5">CNM20110639</strain>
    </source>
</reference>
<dbReference type="GO" id="GO:0004665">
    <property type="term" value="F:prephenate dehydrogenase (NADP+) activity"/>
    <property type="evidence" value="ECO:0007669"/>
    <property type="project" value="InterPro"/>
</dbReference>
<gene>
    <name evidence="4" type="ORF">GV789_29330</name>
</gene>
<dbReference type="EMBL" id="JAAGUZ010000348">
    <property type="protein sequence ID" value="NEW48437.1"/>
    <property type="molecule type" value="Genomic_DNA"/>
</dbReference>
<name>A0A6P1DD90_9NOCA</name>
<proteinExistence type="inferred from homology"/>
<dbReference type="Proteomes" id="UP000468928">
    <property type="component" value="Unassembled WGS sequence"/>
</dbReference>
<dbReference type="GO" id="GO:0006571">
    <property type="term" value="P:tyrosine biosynthetic process"/>
    <property type="evidence" value="ECO:0007669"/>
    <property type="project" value="InterPro"/>
</dbReference>
<feature type="domain" description="Prephenate/arogenate dehydrogenase" evidence="3">
    <location>
        <begin position="1"/>
        <end position="73"/>
    </location>
</feature>
<dbReference type="InterPro" id="IPR036291">
    <property type="entry name" value="NAD(P)-bd_dom_sf"/>
</dbReference>
<comment type="similarity">
    <text evidence="1">Belongs to the prephenate/arogenate dehydrogenase family.</text>
</comment>
<dbReference type="RefSeq" id="WP_163830486.1">
    <property type="nucleotide sequence ID" value="NZ_JAAGUZ010000348.1"/>
</dbReference>
<keyword evidence="2" id="KW-0560">Oxidoreductase</keyword>
<accession>A0A6P1DD90</accession>
<evidence type="ECO:0000256" key="1">
    <source>
        <dbReference type="ARBA" id="ARBA00007964"/>
    </source>
</evidence>
<evidence type="ECO:0000313" key="4">
    <source>
        <dbReference type="EMBL" id="NEW48437.1"/>
    </source>
</evidence>
<dbReference type="AlphaFoldDB" id="A0A6P1DD90"/>
<sequence length="73" mass="7656">RFVGGHPMTGTSQSGWAATDPTLFHGAAWAVGVDAGTHPKPWTRVVRLALACGSVVVPVVSDEHDRAVARISH</sequence>
<evidence type="ECO:0000259" key="3">
    <source>
        <dbReference type="PROSITE" id="PS51176"/>
    </source>
</evidence>
<feature type="non-terminal residue" evidence="4">
    <location>
        <position position="1"/>
    </location>
</feature>
<dbReference type="Gene3D" id="3.40.50.720">
    <property type="entry name" value="NAD(P)-binding Rossmann-like Domain"/>
    <property type="match status" value="1"/>
</dbReference>
<dbReference type="PROSITE" id="PS51176">
    <property type="entry name" value="PDH_ADH"/>
    <property type="match status" value="1"/>
</dbReference>
<organism evidence="4 5">
    <name type="scientific">Nocardia cyriacigeorgica</name>
    <dbReference type="NCBI Taxonomy" id="135487"/>
    <lineage>
        <taxon>Bacteria</taxon>
        <taxon>Bacillati</taxon>
        <taxon>Actinomycetota</taxon>
        <taxon>Actinomycetes</taxon>
        <taxon>Mycobacteriales</taxon>
        <taxon>Nocardiaceae</taxon>
        <taxon>Nocardia</taxon>
    </lineage>
</organism>
<evidence type="ECO:0000313" key="5">
    <source>
        <dbReference type="Proteomes" id="UP000468928"/>
    </source>
</evidence>